<dbReference type="PANTHER" id="PTHR42770:SF16">
    <property type="entry name" value="AMINO ACID PERMEASE"/>
    <property type="match status" value="1"/>
</dbReference>
<feature type="transmembrane region" description="Helical" evidence="6">
    <location>
        <begin position="251"/>
        <end position="271"/>
    </location>
</feature>
<keyword evidence="3 6" id="KW-0812">Transmembrane</keyword>
<feature type="transmembrane region" description="Helical" evidence="6">
    <location>
        <begin position="146"/>
        <end position="165"/>
    </location>
</feature>
<name>A0ABN5V823_9ACTN</name>
<evidence type="ECO:0000313" key="7">
    <source>
        <dbReference type="EMBL" id="BBC29013.1"/>
    </source>
</evidence>
<evidence type="ECO:0008006" key="9">
    <source>
        <dbReference type="Google" id="ProtNLM"/>
    </source>
</evidence>
<feature type="transmembrane region" description="Helical" evidence="6">
    <location>
        <begin position="354"/>
        <end position="376"/>
    </location>
</feature>
<dbReference type="InterPro" id="IPR002293">
    <property type="entry name" value="AA/rel_permease1"/>
</dbReference>
<keyword evidence="8" id="KW-1185">Reference proteome</keyword>
<evidence type="ECO:0000313" key="8">
    <source>
        <dbReference type="Proteomes" id="UP001321542"/>
    </source>
</evidence>
<feature type="transmembrane region" description="Helical" evidence="6">
    <location>
        <begin position="388"/>
        <end position="408"/>
    </location>
</feature>
<dbReference type="Proteomes" id="UP001321542">
    <property type="component" value="Chromosome"/>
</dbReference>
<dbReference type="PANTHER" id="PTHR42770">
    <property type="entry name" value="AMINO ACID TRANSPORTER-RELATED"/>
    <property type="match status" value="1"/>
</dbReference>
<dbReference type="EMBL" id="AP018448">
    <property type="protein sequence ID" value="BBC29013.1"/>
    <property type="molecule type" value="Genomic_DNA"/>
</dbReference>
<dbReference type="InterPro" id="IPR050367">
    <property type="entry name" value="APC_superfamily"/>
</dbReference>
<keyword evidence="2" id="KW-1003">Cell membrane</keyword>
<evidence type="ECO:0000256" key="2">
    <source>
        <dbReference type="ARBA" id="ARBA00022475"/>
    </source>
</evidence>
<proteinExistence type="predicted"/>
<evidence type="ECO:0000256" key="5">
    <source>
        <dbReference type="ARBA" id="ARBA00023136"/>
    </source>
</evidence>
<evidence type="ECO:0000256" key="4">
    <source>
        <dbReference type="ARBA" id="ARBA00022989"/>
    </source>
</evidence>
<protein>
    <recommendedName>
        <fullName evidence="9">APC family permease</fullName>
    </recommendedName>
</protein>
<organism evidence="7 8">
    <name type="scientific">Streptomyces graminofaciens</name>
    <dbReference type="NCBI Taxonomy" id="68212"/>
    <lineage>
        <taxon>Bacteria</taxon>
        <taxon>Bacillati</taxon>
        <taxon>Actinomycetota</taxon>
        <taxon>Actinomycetes</taxon>
        <taxon>Kitasatosporales</taxon>
        <taxon>Streptomycetaceae</taxon>
        <taxon>Streptomyces</taxon>
    </lineage>
</organism>
<gene>
    <name evidence="7" type="ORF">SGFS_003040</name>
</gene>
<accession>A0ABN5V823</accession>
<feature type="transmembrane region" description="Helical" evidence="6">
    <location>
        <begin position="303"/>
        <end position="322"/>
    </location>
</feature>
<comment type="subcellular location">
    <subcellularLocation>
        <location evidence="1">Cell membrane</location>
        <topology evidence="1">Multi-pass membrane protein</topology>
    </subcellularLocation>
</comment>
<feature type="transmembrane region" description="Helical" evidence="6">
    <location>
        <begin position="107"/>
        <end position="126"/>
    </location>
</feature>
<feature type="transmembrane region" description="Helical" evidence="6">
    <location>
        <begin position="177"/>
        <end position="197"/>
    </location>
</feature>
<keyword evidence="5 6" id="KW-0472">Membrane</keyword>
<feature type="transmembrane region" description="Helical" evidence="6">
    <location>
        <begin position="217"/>
        <end position="239"/>
    </location>
</feature>
<dbReference type="PIRSF" id="PIRSF006060">
    <property type="entry name" value="AA_transporter"/>
    <property type="match status" value="1"/>
</dbReference>
<evidence type="ECO:0000256" key="1">
    <source>
        <dbReference type="ARBA" id="ARBA00004651"/>
    </source>
</evidence>
<feature type="transmembrane region" description="Helical" evidence="6">
    <location>
        <begin position="66"/>
        <end position="86"/>
    </location>
</feature>
<reference evidence="7 8" key="2">
    <citation type="journal article" date="2023" name="ChemBioChem">
        <title>Acyltransferase Domain Exchange between Two Independent Type I Polyketide Synthases in the Same Producer Strain of Macrolide Antibiotics.</title>
        <authorList>
            <person name="Kudo F."/>
            <person name="Kishikawa K."/>
            <person name="Tsuboi K."/>
            <person name="Kido T."/>
            <person name="Usui T."/>
            <person name="Hashimoto J."/>
            <person name="Shin-Ya K."/>
            <person name="Miyanaga A."/>
            <person name="Eguchi T."/>
        </authorList>
    </citation>
    <scope>NUCLEOTIDE SEQUENCE [LARGE SCALE GENOMIC DNA]</scope>
    <source>
        <strain evidence="7 8">A-8890</strain>
    </source>
</reference>
<feature type="transmembrane region" description="Helical" evidence="6">
    <location>
        <begin position="35"/>
        <end position="60"/>
    </location>
</feature>
<feature type="transmembrane region" description="Helical" evidence="6">
    <location>
        <begin position="420"/>
        <end position="439"/>
    </location>
</feature>
<feature type="transmembrane region" description="Helical" evidence="6">
    <location>
        <begin position="451"/>
        <end position="474"/>
    </location>
</feature>
<reference evidence="7 8" key="1">
    <citation type="journal article" date="2010" name="ChemBioChem">
        <title>Cloning and characterization of the biosynthetic gene cluster of 16-membered macrolide antibiotic FD-891: involvement of a dual functional cytochrome P450 monooxygenase catalyzing epoxidation and hydroxylation.</title>
        <authorList>
            <person name="Kudo F."/>
            <person name="Motegi A."/>
            <person name="Mizoue K."/>
            <person name="Eguchi T."/>
        </authorList>
    </citation>
    <scope>NUCLEOTIDE SEQUENCE [LARGE SCALE GENOMIC DNA]</scope>
    <source>
        <strain evidence="7 8">A-8890</strain>
    </source>
</reference>
<dbReference type="Gene3D" id="1.20.1740.10">
    <property type="entry name" value="Amino acid/polyamine transporter I"/>
    <property type="match status" value="1"/>
</dbReference>
<keyword evidence="4 6" id="KW-1133">Transmembrane helix</keyword>
<evidence type="ECO:0000256" key="6">
    <source>
        <dbReference type="SAM" id="Phobius"/>
    </source>
</evidence>
<evidence type="ECO:0000256" key="3">
    <source>
        <dbReference type="ARBA" id="ARBA00022692"/>
    </source>
</evidence>
<sequence>MARHEQVPTVSGERRMAEVVEEPRRLQGNMGVGELAMSVLAFSAPLTTVAGFIPVLLMFGGKTGPAIYIVATVILMVFCVGFTLMGRTVPNPGGFYAFVTQGLGRPAGLGGAFLATFGYFMIGFFAPPFFAITVQSYVEKNLHGPHISWGWYALAIVAVTTALAYRRIDLSAKVLTAVMVLEVIVVIVFDIASFVHGAPSGTGGAALSLPWVTDPNIGLALLFVVGNFFGFEATVIFREEVKDPDKTIPRATYLSVAGIGVFYALAAWAYIAYTGANKAQAAATANTGGMFTDALTVLVGKTVVDIVTILLLTSILASMLSIHNVTARYMYSLGTDGVLPTALGKVHPKHGSPYVSASIIGALWAVGVVLFVALGTDPNVLYARASGIGSFAIVLLLFAASVAVFVYFRRNPSQEPAWKTAASPLLAAIGIGVVAYLAVTNYADLLGGSGFVTSFFLVFTFALFPIGLCVARVLRGRRPEVYQRIGRQEL</sequence>
<dbReference type="Pfam" id="PF13520">
    <property type="entry name" value="AA_permease_2"/>
    <property type="match status" value="1"/>
</dbReference>